<reference evidence="3" key="1">
    <citation type="journal article" date="2019" name="Int. J. Syst. Evol. Microbiol.">
        <title>The Global Catalogue of Microorganisms (GCM) 10K type strain sequencing project: providing services to taxonomists for standard genome sequencing and annotation.</title>
        <authorList>
            <consortium name="The Broad Institute Genomics Platform"/>
            <consortium name="The Broad Institute Genome Sequencing Center for Infectious Disease"/>
            <person name="Wu L."/>
            <person name="Ma J."/>
        </authorList>
    </citation>
    <scope>NUCLEOTIDE SEQUENCE [LARGE SCALE GENOMIC DNA]</scope>
    <source>
        <strain evidence="3">CCUG 56029</strain>
    </source>
</reference>
<sequence length="175" mass="18490">MTFPTLRKSALLLSMATVLTLAGCGRFSDSGWNPLGWFAQEDTGPTTLAPKGGYPDASDDFRSLVPAATNARFEPLVEGRLLVVEGAVPTKGWNSAALVTETPQPGDRLTPDADGVLRLRFLAVPPVPGSPQAAMPANPQTDKLTVGLTLSHEALADIRQIVVMSASNTLTLKPR</sequence>
<dbReference type="RefSeq" id="WP_379144882.1">
    <property type="nucleotide sequence ID" value="NZ_JBHUEN010000050.1"/>
</dbReference>
<protein>
    <recommendedName>
        <fullName evidence="4">Lipoprotein</fullName>
    </recommendedName>
</protein>
<name>A0ABW4RBD1_9RHOB</name>
<comment type="caution">
    <text evidence="2">The sequence shown here is derived from an EMBL/GenBank/DDBJ whole genome shotgun (WGS) entry which is preliminary data.</text>
</comment>
<keyword evidence="1" id="KW-0732">Signal</keyword>
<evidence type="ECO:0000313" key="2">
    <source>
        <dbReference type="EMBL" id="MFD1883468.1"/>
    </source>
</evidence>
<feature type="chain" id="PRO_5046440515" description="Lipoprotein" evidence="1">
    <location>
        <begin position="23"/>
        <end position="175"/>
    </location>
</feature>
<keyword evidence="3" id="KW-1185">Reference proteome</keyword>
<organism evidence="2 3">
    <name type="scientific">Paracoccus pacificus</name>
    <dbReference type="NCBI Taxonomy" id="1463598"/>
    <lineage>
        <taxon>Bacteria</taxon>
        <taxon>Pseudomonadati</taxon>
        <taxon>Pseudomonadota</taxon>
        <taxon>Alphaproteobacteria</taxon>
        <taxon>Rhodobacterales</taxon>
        <taxon>Paracoccaceae</taxon>
        <taxon>Paracoccus</taxon>
    </lineage>
</organism>
<proteinExistence type="predicted"/>
<feature type="signal peptide" evidence="1">
    <location>
        <begin position="1"/>
        <end position="22"/>
    </location>
</feature>
<dbReference type="Proteomes" id="UP001597213">
    <property type="component" value="Unassembled WGS sequence"/>
</dbReference>
<evidence type="ECO:0008006" key="4">
    <source>
        <dbReference type="Google" id="ProtNLM"/>
    </source>
</evidence>
<evidence type="ECO:0000313" key="3">
    <source>
        <dbReference type="Proteomes" id="UP001597213"/>
    </source>
</evidence>
<dbReference type="PROSITE" id="PS51257">
    <property type="entry name" value="PROKAR_LIPOPROTEIN"/>
    <property type="match status" value="1"/>
</dbReference>
<dbReference type="EMBL" id="JBHUEN010000050">
    <property type="protein sequence ID" value="MFD1883468.1"/>
    <property type="molecule type" value="Genomic_DNA"/>
</dbReference>
<evidence type="ECO:0000256" key="1">
    <source>
        <dbReference type="SAM" id="SignalP"/>
    </source>
</evidence>
<accession>A0ABW4RBD1</accession>
<gene>
    <name evidence="2" type="ORF">ACFSCT_17295</name>
</gene>